<dbReference type="SUPFAM" id="SSF51445">
    <property type="entry name" value="(Trans)glycosidases"/>
    <property type="match status" value="1"/>
</dbReference>
<dbReference type="PANTHER" id="PTHR37836">
    <property type="entry name" value="LMO1036 PROTEIN"/>
    <property type="match status" value="1"/>
</dbReference>
<protein>
    <submittedName>
        <fullName evidence="2">Beta-glucosidase</fullName>
    </submittedName>
</protein>
<dbReference type="Gene3D" id="3.20.20.80">
    <property type="entry name" value="Glycosidases"/>
    <property type="match status" value="1"/>
</dbReference>
<dbReference type="Pfam" id="PF13204">
    <property type="entry name" value="Apiosidase"/>
    <property type="match status" value="1"/>
</dbReference>
<proteinExistence type="predicted"/>
<organism evidence="2 3">
    <name type="scientific">Agromyces bauzanensis</name>
    <dbReference type="NCBI Taxonomy" id="1308924"/>
    <lineage>
        <taxon>Bacteria</taxon>
        <taxon>Bacillati</taxon>
        <taxon>Actinomycetota</taxon>
        <taxon>Actinomycetes</taxon>
        <taxon>Micrococcales</taxon>
        <taxon>Microbacteriaceae</taxon>
        <taxon>Agromyces</taxon>
    </lineage>
</organism>
<reference evidence="2" key="2">
    <citation type="submission" date="2020-09" db="EMBL/GenBank/DDBJ databases">
        <authorList>
            <person name="Sun Q."/>
            <person name="Zhou Y."/>
        </authorList>
    </citation>
    <scope>NUCLEOTIDE SEQUENCE</scope>
    <source>
        <strain evidence="2">CGMCC 1.8984</strain>
    </source>
</reference>
<comment type="caution">
    <text evidence="2">The sequence shown here is derived from an EMBL/GenBank/DDBJ whole genome shotgun (WGS) entry which is preliminary data.</text>
</comment>
<dbReference type="InterPro" id="IPR025277">
    <property type="entry name" value="Apiosidase-like_cat_dom"/>
</dbReference>
<sequence length="453" mass="50353">MSVTLVYPEPVQIRIGAKHAPLTEDGMNPLSINITASGTGIERDGAFLPLLIDTNWAAFSDVPEGEWRLYLRLRRRQGFTAVIVTVLPIVHDRTEGRESRYPFARRPDGTFDWATPEADYVGHVRRYVEIARREFGLEVFVTVLWNNYLPGTWGSRLEPYVVMPADVRRAHVERVVDALADLEPVFVVSGDDGFDSAEANDAYRETIATMRERAPDALVTTHGAPAAQIPDDILDRLDLYLFQSGHNVAQQALAWETAERLAARTPRKPVVNVEPPYERHGMVGGSGRWSSSDVRRASWAGVLAGAGAGVGYAAHGVWMWSTAEGRFLFAHGSQEPATWVEAMTFPGVHDIALLGYLIRTHRLDRTTPGSHPLAEIDPRFRLAVTADDSLLALYFPYDRPVELARDFADYVVSAWDLAARAPFVPELIREGKATHLRPAGVAEDALIVAERRR</sequence>
<gene>
    <name evidence="2" type="ORF">GCM10011372_22160</name>
</gene>
<dbReference type="InterPro" id="IPR017853">
    <property type="entry name" value="GH"/>
</dbReference>
<evidence type="ECO:0000259" key="1">
    <source>
        <dbReference type="Pfam" id="PF13204"/>
    </source>
</evidence>
<name>A0A917UT75_9MICO</name>
<feature type="domain" description="Apiosidase-like catalytic" evidence="1">
    <location>
        <begin position="50"/>
        <end position="361"/>
    </location>
</feature>
<dbReference type="AlphaFoldDB" id="A0A917UT75"/>
<reference evidence="2" key="1">
    <citation type="journal article" date="2014" name="Int. J. Syst. Evol. Microbiol.">
        <title>Complete genome sequence of Corynebacterium casei LMG S-19264T (=DSM 44701T), isolated from a smear-ripened cheese.</title>
        <authorList>
            <consortium name="US DOE Joint Genome Institute (JGI-PGF)"/>
            <person name="Walter F."/>
            <person name="Albersmeier A."/>
            <person name="Kalinowski J."/>
            <person name="Ruckert C."/>
        </authorList>
    </citation>
    <scope>NUCLEOTIDE SEQUENCE</scope>
    <source>
        <strain evidence="2">CGMCC 1.8984</strain>
    </source>
</reference>
<evidence type="ECO:0000313" key="2">
    <source>
        <dbReference type="EMBL" id="GGJ83384.1"/>
    </source>
</evidence>
<dbReference type="Proteomes" id="UP000636956">
    <property type="component" value="Unassembled WGS sequence"/>
</dbReference>
<keyword evidence="3" id="KW-1185">Reference proteome</keyword>
<dbReference type="EMBL" id="BMMD01000012">
    <property type="protein sequence ID" value="GGJ83384.1"/>
    <property type="molecule type" value="Genomic_DNA"/>
</dbReference>
<evidence type="ECO:0000313" key="3">
    <source>
        <dbReference type="Proteomes" id="UP000636956"/>
    </source>
</evidence>
<dbReference type="PANTHER" id="PTHR37836:SF3">
    <property type="entry name" value="ENDOGLUCANASE"/>
    <property type="match status" value="1"/>
</dbReference>
<accession>A0A917UT75</accession>